<dbReference type="AlphaFoldDB" id="A0A845BR60"/>
<accession>A0A845BR60</accession>
<dbReference type="Proteomes" id="UP000467214">
    <property type="component" value="Unassembled WGS sequence"/>
</dbReference>
<evidence type="ECO:0000313" key="2">
    <source>
        <dbReference type="Proteomes" id="UP000467214"/>
    </source>
</evidence>
<comment type="caution">
    <text evidence="1">The sequence shown here is derived from an EMBL/GenBank/DDBJ whole genome shotgun (WGS) entry which is preliminary data.</text>
</comment>
<reference evidence="1 2" key="1">
    <citation type="submission" date="2019-12" db="EMBL/GenBank/DDBJ databases">
        <title>Neisseriaceae gen. nov. sp. Genome sequencing and assembly.</title>
        <authorList>
            <person name="Liu Z."/>
            <person name="Li A."/>
        </authorList>
    </citation>
    <scope>NUCLEOTIDE SEQUENCE [LARGE SCALE GENOMIC DNA]</scope>
    <source>
        <strain evidence="1 2">B2N2-7</strain>
    </source>
</reference>
<protein>
    <submittedName>
        <fullName evidence="1">Uncharacterized protein</fullName>
    </submittedName>
</protein>
<evidence type="ECO:0000313" key="1">
    <source>
        <dbReference type="EMBL" id="MXR36961.1"/>
    </source>
</evidence>
<keyword evidence="2" id="KW-1185">Reference proteome</keyword>
<organism evidence="1 2">
    <name type="scientific">Craterilacuibacter sinensis</name>
    <dbReference type="NCBI Taxonomy" id="2686017"/>
    <lineage>
        <taxon>Bacteria</taxon>
        <taxon>Pseudomonadati</taxon>
        <taxon>Pseudomonadota</taxon>
        <taxon>Betaproteobacteria</taxon>
        <taxon>Neisseriales</taxon>
        <taxon>Neisseriaceae</taxon>
        <taxon>Craterilacuibacter</taxon>
    </lineage>
</organism>
<proteinExistence type="predicted"/>
<dbReference type="RefSeq" id="WP_160796289.1">
    <property type="nucleotide sequence ID" value="NZ_WSSB01000006.1"/>
</dbReference>
<dbReference type="EMBL" id="WSSB01000006">
    <property type="protein sequence ID" value="MXR36961.1"/>
    <property type="molecule type" value="Genomic_DNA"/>
</dbReference>
<name>A0A845BR60_9NEIS</name>
<gene>
    <name evidence="1" type="ORF">GQF02_08250</name>
</gene>
<sequence>MKKLVWIVFVSAWCHAEAAPRWVLLGETASGNQITFDLETFRSGALPELWLQVDQASCPPKGRRQDCLLQQKIKVNCNSQEFAVVHTRVRNHQGSLRHDSGLVGAKFESAPQGSIAASVVALACHVEGLAG</sequence>